<keyword evidence="1" id="KW-0812">Transmembrane</keyword>
<dbReference type="OrthoDB" id="9811121at2"/>
<keyword evidence="1" id="KW-1133">Transmembrane helix</keyword>
<evidence type="ECO:0000256" key="1">
    <source>
        <dbReference type="SAM" id="Phobius"/>
    </source>
</evidence>
<keyword evidence="2" id="KW-0012">Acyltransferase</keyword>
<reference evidence="3" key="1">
    <citation type="submission" date="2017-01" db="EMBL/GenBank/DDBJ databases">
        <authorList>
            <person name="Varghese N."/>
            <person name="Submissions S."/>
        </authorList>
    </citation>
    <scope>NUCLEOTIDE SEQUENCE [LARGE SCALE GENOMIC DNA]</scope>
    <source>
        <strain evidence="3">ATCC 12950</strain>
    </source>
</reference>
<keyword evidence="2" id="KW-0808">Transferase</keyword>
<dbReference type="STRING" id="58117.SAMN05421833_13667"/>
<sequence>MSDANGRVRIEAHSADAPVVSALTTLPARSADRPYTRFGDWFAWACALLLLLALASLARTRSAAGAGRSAFRAASHR</sequence>
<dbReference type="RefSeq" id="WP_076441809.1">
    <property type="nucleotide sequence ID" value="NZ_FTNI01000036.1"/>
</dbReference>
<gene>
    <name evidence="2" type="ORF">SAMN05421833_13667</name>
</gene>
<proteinExistence type="predicted"/>
<evidence type="ECO:0000313" key="2">
    <source>
        <dbReference type="EMBL" id="SIS19561.1"/>
    </source>
</evidence>
<protein>
    <submittedName>
        <fullName evidence="2">Apolipoprotein N-acyltransferase</fullName>
    </submittedName>
</protein>
<accession>A0A1N7H411</accession>
<dbReference type="EMBL" id="FTNI01000036">
    <property type="protein sequence ID" value="SIS19561.1"/>
    <property type="molecule type" value="Genomic_DNA"/>
</dbReference>
<dbReference type="Proteomes" id="UP000186096">
    <property type="component" value="Unassembled WGS sequence"/>
</dbReference>
<dbReference type="GO" id="GO:0016746">
    <property type="term" value="F:acyltransferase activity"/>
    <property type="evidence" value="ECO:0007669"/>
    <property type="project" value="UniProtKB-KW"/>
</dbReference>
<organism evidence="2 3">
    <name type="scientific">Microbispora rosea</name>
    <dbReference type="NCBI Taxonomy" id="58117"/>
    <lineage>
        <taxon>Bacteria</taxon>
        <taxon>Bacillati</taxon>
        <taxon>Actinomycetota</taxon>
        <taxon>Actinomycetes</taxon>
        <taxon>Streptosporangiales</taxon>
        <taxon>Streptosporangiaceae</taxon>
        <taxon>Microbispora</taxon>
    </lineage>
</organism>
<evidence type="ECO:0000313" key="3">
    <source>
        <dbReference type="Proteomes" id="UP000186096"/>
    </source>
</evidence>
<feature type="transmembrane region" description="Helical" evidence="1">
    <location>
        <begin position="41"/>
        <end position="58"/>
    </location>
</feature>
<name>A0A1N7H411_9ACTN</name>
<keyword evidence="1" id="KW-0472">Membrane</keyword>
<keyword evidence="3" id="KW-1185">Reference proteome</keyword>
<keyword evidence="2" id="KW-0449">Lipoprotein</keyword>
<dbReference type="AlphaFoldDB" id="A0A1N7H411"/>